<gene>
    <name evidence="6" type="ORF">E3T61_07175</name>
</gene>
<dbReference type="PANTHER" id="PTHR24421">
    <property type="entry name" value="NITRATE/NITRITE SENSOR PROTEIN NARX-RELATED"/>
    <property type="match status" value="1"/>
</dbReference>
<evidence type="ECO:0000259" key="5">
    <source>
        <dbReference type="Pfam" id="PF07730"/>
    </source>
</evidence>
<dbReference type="InterPro" id="IPR050482">
    <property type="entry name" value="Sensor_HK_TwoCompSys"/>
</dbReference>
<dbReference type="GO" id="GO:0000155">
    <property type="term" value="F:phosphorelay sensor kinase activity"/>
    <property type="evidence" value="ECO:0007669"/>
    <property type="project" value="InterPro"/>
</dbReference>
<keyword evidence="4" id="KW-1133">Transmembrane helix</keyword>
<feature type="transmembrane region" description="Helical" evidence="4">
    <location>
        <begin position="147"/>
        <end position="165"/>
    </location>
</feature>
<keyword evidence="4" id="KW-0472">Membrane</keyword>
<dbReference type="GO" id="GO:0046983">
    <property type="term" value="F:protein dimerization activity"/>
    <property type="evidence" value="ECO:0007669"/>
    <property type="project" value="InterPro"/>
</dbReference>
<feature type="transmembrane region" description="Helical" evidence="4">
    <location>
        <begin position="73"/>
        <end position="89"/>
    </location>
</feature>
<accession>A0A4R9BX51</accession>
<dbReference type="GO" id="GO:0016020">
    <property type="term" value="C:membrane"/>
    <property type="evidence" value="ECO:0007669"/>
    <property type="project" value="InterPro"/>
</dbReference>
<evidence type="ECO:0000256" key="2">
    <source>
        <dbReference type="ARBA" id="ARBA00022777"/>
    </source>
</evidence>
<feature type="domain" description="Signal transduction histidine kinase subgroup 3 dimerisation and phosphoacceptor" evidence="5">
    <location>
        <begin position="190"/>
        <end position="250"/>
    </location>
</feature>
<dbReference type="Proteomes" id="UP000298468">
    <property type="component" value="Unassembled WGS sequence"/>
</dbReference>
<name>A0A4R9BX51_9MICO</name>
<organism evidence="6 7">
    <name type="scientific">Cryobacterium lactosi</name>
    <dbReference type="NCBI Taxonomy" id="1259202"/>
    <lineage>
        <taxon>Bacteria</taxon>
        <taxon>Bacillati</taxon>
        <taxon>Actinomycetota</taxon>
        <taxon>Actinomycetes</taxon>
        <taxon>Micrococcales</taxon>
        <taxon>Microbacteriaceae</taxon>
        <taxon>Cryobacterium</taxon>
    </lineage>
</organism>
<dbReference type="PANTHER" id="PTHR24421:SF63">
    <property type="entry name" value="SENSOR HISTIDINE KINASE DESK"/>
    <property type="match status" value="1"/>
</dbReference>
<dbReference type="AlphaFoldDB" id="A0A4R9BX51"/>
<dbReference type="Pfam" id="PF07730">
    <property type="entry name" value="HisKA_3"/>
    <property type="match status" value="1"/>
</dbReference>
<keyword evidence="1" id="KW-0808">Transferase</keyword>
<evidence type="ECO:0000256" key="3">
    <source>
        <dbReference type="ARBA" id="ARBA00023012"/>
    </source>
</evidence>
<protein>
    <submittedName>
        <fullName evidence="6">Sensor histidine kinase</fullName>
    </submittedName>
</protein>
<keyword evidence="4" id="KW-0812">Transmembrane</keyword>
<feature type="transmembrane region" description="Helical" evidence="4">
    <location>
        <begin position="44"/>
        <end position="61"/>
    </location>
</feature>
<dbReference type="EMBL" id="SOHM01000012">
    <property type="protein sequence ID" value="TFD92085.1"/>
    <property type="molecule type" value="Genomic_DNA"/>
</dbReference>
<evidence type="ECO:0000256" key="1">
    <source>
        <dbReference type="ARBA" id="ARBA00022679"/>
    </source>
</evidence>
<evidence type="ECO:0000313" key="6">
    <source>
        <dbReference type="EMBL" id="TFD92085.1"/>
    </source>
</evidence>
<evidence type="ECO:0000256" key="4">
    <source>
        <dbReference type="SAM" id="Phobius"/>
    </source>
</evidence>
<feature type="transmembrane region" description="Helical" evidence="4">
    <location>
        <begin position="20"/>
        <end position="38"/>
    </location>
</feature>
<keyword evidence="2 6" id="KW-0418">Kinase</keyword>
<feature type="transmembrane region" description="Helical" evidence="4">
    <location>
        <begin position="116"/>
        <end position="135"/>
    </location>
</feature>
<dbReference type="InterPro" id="IPR036890">
    <property type="entry name" value="HATPase_C_sf"/>
</dbReference>
<keyword evidence="3" id="KW-0902">Two-component regulatory system</keyword>
<proteinExistence type="predicted"/>
<dbReference type="Gene3D" id="1.20.5.1930">
    <property type="match status" value="1"/>
</dbReference>
<evidence type="ECO:0000313" key="7">
    <source>
        <dbReference type="Proteomes" id="UP000298468"/>
    </source>
</evidence>
<keyword evidence="7" id="KW-1185">Reference proteome</keyword>
<reference evidence="6 7" key="1">
    <citation type="submission" date="2019-03" db="EMBL/GenBank/DDBJ databases">
        <title>Genomics of glacier-inhabiting Cryobacterium strains.</title>
        <authorList>
            <person name="Liu Q."/>
            <person name="Xin Y.-H."/>
        </authorList>
    </citation>
    <scope>NUCLEOTIDE SEQUENCE [LARGE SCALE GENOMIC DNA]</scope>
    <source>
        <strain evidence="6 7">Sr59</strain>
    </source>
</reference>
<dbReference type="Gene3D" id="3.30.565.10">
    <property type="entry name" value="Histidine kinase-like ATPase, C-terminal domain"/>
    <property type="match status" value="1"/>
</dbReference>
<comment type="caution">
    <text evidence="6">The sequence shown here is derived from an EMBL/GenBank/DDBJ whole genome shotgun (WGS) entry which is preliminary data.</text>
</comment>
<dbReference type="InterPro" id="IPR011712">
    <property type="entry name" value="Sig_transdc_His_kin_sub3_dim/P"/>
</dbReference>
<sequence>MTNTDRGTGDAATTRRMRRIAMLTAIVAIAPLSIVGVVLTAQSWWEGLIVVAGLLIFLVVLKEWSLDGYPRRAVFVLIYAGCAWLVGALTLAGPLGFVPFALIGALLMARLPNHRLLMTIAFSLGVGLVGATALITRPPALDLVDSYILLPIAGSLFIAGVVAVSERSWLVVRRLERAKQAEAELGIAQERMRFAGDLHDIQGHTLHVIKLKTALAQRLVVIDPDRAQSELGEIRRLVDDTIRKTRELAYARHEIEFSAELENARRLCEAAGIDVQVRQNSGPAIAVHPLLSHLLREATTNLLRHASPRHVSITVSPGRVEIENDGVADGHESELRGLARLRARIELANGELHTRRSPGRFTVWAILDAEDNNDSPRPTAEAGGVPR</sequence>
<dbReference type="OrthoDB" id="5241784at2"/>
<dbReference type="RefSeq" id="WP_134640197.1">
    <property type="nucleotide sequence ID" value="NZ_SOHM01000012.1"/>
</dbReference>